<dbReference type="OrthoDB" id="2015992at2759"/>
<dbReference type="NCBIfam" id="TIGR02727">
    <property type="entry name" value="MTHFS_bact"/>
    <property type="match status" value="1"/>
</dbReference>
<dbReference type="GO" id="GO:0035999">
    <property type="term" value="P:tetrahydrofolate interconversion"/>
    <property type="evidence" value="ECO:0000318"/>
    <property type="project" value="GO_Central"/>
</dbReference>
<keyword evidence="3 6" id="KW-0067">ATP-binding</keyword>
<dbReference type="GO" id="GO:0030272">
    <property type="term" value="F:5-formyltetrahydrofolate cyclo-ligase activity"/>
    <property type="evidence" value="ECO:0000318"/>
    <property type="project" value="GO_Central"/>
</dbReference>
<dbReference type="PaxDb" id="3218-PP1S55_314V6.1"/>
<organism evidence="8">
    <name type="scientific">Physcomitrium patens</name>
    <name type="common">Spreading-leaved earth moss</name>
    <name type="synonym">Physcomitrella patens</name>
    <dbReference type="NCBI Taxonomy" id="3218"/>
    <lineage>
        <taxon>Eukaryota</taxon>
        <taxon>Viridiplantae</taxon>
        <taxon>Streptophyta</taxon>
        <taxon>Embryophyta</taxon>
        <taxon>Bryophyta</taxon>
        <taxon>Bryophytina</taxon>
        <taxon>Bryopsida</taxon>
        <taxon>Funariidae</taxon>
        <taxon>Funariales</taxon>
        <taxon>Funariaceae</taxon>
        <taxon>Physcomitrium</taxon>
    </lineage>
</organism>
<dbReference type="GO" id="GO:0005739">
    <property type="term" value="C:mitochondrion"/>
    <property type="evidence" value="ECO:0000318"/>
    <property type="project" value="GO_Central"/>
</dbReference>
<evidence type="ECO:0000313" key="10">
    <source>
        <dbReference type="Proteomes" id="UP000006727"/>
    </source>
</evidence>
<dbReference type="RefSeq" id="XP_073389195.1">
    <property type="nucleotide sequence ID" value="XM_073533094.1"/>
</dbReference>
<dbReference type="STRING" id="3218.A0A2K1KWU1"/>
<dbReference type="EC" id="6.3.3.2" evidence="5 7"/>
<keyword evidence="2 6" id="KW-0547">Nucleotide-binding</keyword>
<dbReference type="RefSeq" id="XP_024369812.1">
    <property type="nucleotide sequence ID" value="XM_024514044.2"/>
</dbReference>
<protein>
    <recommendedName>
        <fullName evidence="5 7">5-formyltetrahydrofolate cyclo-ligase</fullName>
        <ecNumber evidence="5 7">6.3.3.2</ecNumber>
    </recommendedName>
</protein>
<accession>A0A2K1KWU1</accession>
<comment type="similarity">
    <text evidence="1 7">Belongs to the 5-formyltetrahydrofolate cyclo-ligase family.</text>
</comment>
<name>A0A2K1KWU1_PHYPA</name>
<dbReference type="AlphaFoldDB" id="A0A2K1KWU1"/>
<evidence type="ECO:0000256" key="6">
    <source>
        <dbReference type="PIRSR" id="PIRSR006806-1"/>
    </source>
</evidence>
<dbReference type="Gene3D" id="3.40.50.10420">
    <property type="entry name" value="NagB/RpiA/CoA transferase-like"/>
    <property type="match status" value="1"/>
</dbReference>
<feature type="binding site" evidence="6">
    <location>
        <begin position="177"/>
        <end position="185"/>
    </location>
    <ligand>
        <name>ATP</name>
        <dbReference type="ChEBI" id="CHEBI:30616"/>
    </ligand>
</feature>
<dbReference type="OMA" id="DKWGIPT"/>
<comment type="cofactor">
    <cofactor evidence="7">
        <name>Mg(2+)</name>
        <dbReference type="ChEBI" id="CHEBI:18420"/>
    </cofactor>
</comment>
<dbReference type="GeneID" id="112279522"/>
<dbReference type="GO" id="GO:0009396">
    <property type="term" value="P:folic acid-containing compound biosynthetic process"/>
    <property type="evidence" value="ECO:0000318"/>
    <property type="project" value="GO_Central"/>
</dbReference>
<dbReference type="PIRSF" id="PIRSF006806">
    <property type="entry name" value="FTHF_cligase"/>
    <property type="match status" value="1"/>
</dbReference>
<evidence type="ECO:0000256" key="3">
    <source>
        <dbReference type="ARBA" id="ARBA00022840"/>
    </source>
</evidence>
<gene>
    <name evidence="9" type="primary">LOC112279522</name>
    <name evidence="8" type="ORF">PHYPA_005250</name>
</gene>
<feature type="binding site" evidence="6">
    <location>
        <position position="85"/>
    </location>
    <ligand>
        <name>substrate</name>
    </ligand>
</feature>
<dbReference type="PANTHER" id="PTHR23407:SF1">
    <property type="entry name" value="5-FORMYLTETRAHYDROFOLATE CYCLO-LIGASE"/>
    <property type="match status" value="1"/>
</dbReference>
<dbReference type="EnsemblPlants" id="Pp3c3_32060V3.1">
    <property type="protein sequence ID" value="Pp3c3_32060V3.1"/>
    <property type="gene ID" value="Pp3c3_32060"/>
</dbReference>
<keyword evidence="7" id="KW-0460">Magnesium</keyword>
<sequence length="252" mass="28578">MQQVVQLGRRLATTMATINPAETALELVRQQKKALRTIVRRELRNFPAELKREEDEAIQKHVLSAEWYQKSKRICAYVSCASLREVETSLIIADLLEKQRQHAGMKVYVPRIEDKESHMRMLHITNTEDDLIANHMNILEPTLVDSTGNPRDEVMQTTEPLDLLLLPGLAFDRKGGRLGRGGGYYDLFLQNYLLLAKDKGWKRPLLVALSYSPQIRDDAVPVDGTDVNIDALVSRDGILAFNSSAEKQMNHS</sequence>
<evidence type="ECO:0000313" key="8">
    <source>
        <dbReference type="EMBL" id="PNR58255.1"/>
    </source>
</evidence>
<proteinExistence type="inferred from homology"/>
<dbReference type="GO" id="GO:0005737">
    <property type="term" value="C:cytoplasm"/>
    <property type="evidence" value="ECO:0000318"/>
    <property type="project" value="GO_Central"/>
</dbReference>
<evidence type="ECO:0000256" key="4">
    <source>
        <dbReference type="ARBA" id="ARBA00036539"/>
    </source>
</evidence>
<dbReference type="PANTHER" id="PTHR23407">
    <property type="entry name" value="ATPASE INHIBITOR/5-FORMYLTETRAHYDROFOLATE CYCLO-LIGASE"/>
    <property type="match status" value="1"/>
</dbReference>
<feature type="binding site" evidence="6">
    <location>
        <position position="78"/>
    </location>
    <ligand>
        <name>substrate</name>
    </ligand>
</feature>
<evidence type="ECO:0000256" key="5">
    <source>
        <dbReference type="ARBA" id="ARBA00038966"/>
    </source>
</evidence>
<reference evidence="8 10" key="2">
    <citation type="journal article" date="2018" name="Plant J.">
        <title>The Physcomitrella patens chromosome-scale assembly reveals moss genome structure and evolution.</title>
        <authorList>
            <person name="Lang D."/>
            <person name="Ullrich K.K."/>
            <person name="Murat F."/>
            <person name="Fuchs J."/>
            <person name="Jenkins J."/>
            <person name="Haas F.B."/>
            <person name="Piednoel M."/>
            <person name="Gundlach H."/>
            <person name="Van Bel M."/>
            <person name="Meyberg R."/>
            <person name="Vives C."/>
            <person name="Morata J."/>
            <person name="Symeonidi A."/>
            <person name="Hiss M."/>
            <person name="Muchero W."/>
            <person name="Kamisugi Y."/>
            <person name="Saleh O."/>
            <person name="Blanc G."/>
            <person name="Decker E.L."/>
            <person name="van Gessel N."/>
            <person name="Grimwood J."/>
            <person name="Hayes R.D."/>
            <person name="Graham S.W."/>
            <person name="Gunter L.E."/>
            <person name="McDaniel S.F."/>
            <person name="Hoernstein S.N.W."/>
            <person name="Larsson A."/>
            <person name="Li F.W."/>
            <person name="Perroud P.F."/>
            <person name="Phillips J."/>
            <person name="Ranjan P."/>
            <person name="Rokshar D.S."/>
            <person name="Rothfels C.J."/>
            <person name="Schneider L."/>
            <person name="Shu S."/>
            <person name="Stevenson D.W."/>
            <person name="Thummler F."/>
            <person name="Tillich M."/>
            <person name="Villarreal Aguilar J.C."/>
            <person name="Widiez T."/>
            <person name="Wong G.K."/>
            <person name="Wymore A."/>
            <person name="Zhang Y."/>
            <person name="Zimmer A.D."/>
            <person name="Quatrano R.S."/>
            <person name="Mayer K.F.X."/>
            <person name="Goodstein D."/>
            <person name="Casacuberta J.M."/>
            <person name="Vandepoele K."/>
            <person name="Reski R."/>
            <person name="Cuming A.C."/>
            <person name="Tuskan G.A."/>
            <person name="Maumus F."/>
            <person name="Salse J."/>
            <person name="Schmutz J."/>
            <person name="Rensing S.A."/>
        </authorList>
    </citation>
    <scope>NUCLEOTIDE SEQUENCE [LARGE SCALE GENOMIC DNA]</scope>
    <source>
        <strain evidence="9 10">cv. Gransden 2004</strain>
    </source>
</reference>
<reference evidence="8 10" key="1">
    <citation type="journal article" date="2008" name="Science">
        <title>The Physcomitrella genome reveals evolutionary insights into the conquest of land by plants.</title>
        <authorList>
            <person name="Rensing S."/>
            <person name="Lang D."/>
            <person name="Zimmer A."/>
            <person name="Terry A."/>
            <person name="Salamov A."/>
            <person name="Shapiro H."/>
            <person name="Nishiyama T."/>
            <person name="Perroud P.-F."/>
            <person name="Lindquist E."/>
            <person name="Kamisugi Y."/>
            <person name="Tanahashi T."/>
            <person name="Sakakibara K."/>
            <person name="Fujita T."/>
            <person name="Oishi K."/>
            <person name="Shin-I T."/>
            <person name="Kuroki Y."/>
            <person name="Toyoda A."/>
            <person name="Suzuki Y."/>
            <person name="Hashimoto A."/>
            <person name="Yamaguchi K."/>
            <person name="Sugano A."/>
            <person name="Kohara Y."/>
            <person name="Fujiyama A."/>
            <person name="Anterola A."/>
            <person name="Aoki S."/>
            <person name="Ashton N."/>
            <person name="Barbazuk W.B."/>
            <person name="Barker E."/>
            <person name="Bennetzen J."/>
            <person name="Bezanilla M."/>
            <person name="Blankenship R."/>
            <person name="Cho S.H."/>
            <person name="Dutcher S."/>
            <person name="Estelle M."/>
            <person name="Fawcett J.A."/>
            <person name="Gundlach H."/>
            <person name="Hanada K."/>
            <person name="Heyl A."/>
            <person name="Hicks K.A."/>
            <person name="Hugh J."/>
            <person name="Lohr M."/>
            <person name="Mayer K."/>
            <person name="Melkozernov A."/>
            <person name="Murata T."/>
            <person name="Nelson D."/>
            <person name="Pils B."/>
            <person name="Prigge M."/>
            <person name="Reiss B."/>
            <person name="Renner T."/>
            <person name="Rombauts S."/>
            <person name="Rushton P."/>
            <person name="Sanderfoot A."/>
            <person name="Schween G."/>
            <person name="Shiu S.-H."/>
            <person name="Stueber K."/>
            <person name="Theodoulou F.L."/>
            <person name="Tu H."/>
            <person name="Van de Peer Y."/>
            <person name="Verrier P.J."/>
            <person name="Waters E."/>
            <person name="Wood A."/>
            <person name="Yang L."/>
            <person name="Cove D."/>
            <person name="Cuming A."/>
            <person name="Hasebe M."/>
            <person name="Lucas S."/>
            <person name="Mishler D.B."/>
            <person name="Reski R."/>
            <person name="Grigoriev I."/>
            <person name="Quatrano R.S."/>
            <person name="Boore J.L."/>
        </authorList>
    </citation>
    <scope>NUCLEOTIDE SEQUENCE [LARGE SCALE GENOMIC DNA]</scope>
    <source>
        <strain evidence="9 10">cv. Gransden 2004</strain>
    </source>
</reference>
<comment type="catalytic activity">
    <reaction evidence="4 7">
        <text>(6S)-5-formyl-5,6,7,8-tetrahydrofolate + ATP = (6R)-5,10-methenyltetrahydrofolate + ADP + phosphate</text>
        <dbReference type="Rhea" id="RHEA:10488"/>
        <dbReference type="ChEBI" id="CHEBI:30616"/>
        <dbReference type="ChEBI" id="CHEBI:43474"/>
        <dbReference type="ChEBI" id="CHEBI:57455"/>
        <dbReference type="ChEBI" id="CHEBI:57457"/>
        <dbReference type="ChEBI" id="CHEBI:456216"/>
        <dbReference type="EC" id="6.3.3.2"/>
    </reaction>
</comment>
<evidence type="ECO:0000256" key="1">
    <source>
        <dbReference type="ARBA" id="ARBA00010638"/>
    </source>
</evidence>
<dbReference type="Gramene" id="Pp3c3_32060V3.1">
    <property type="protein sequence ID" value="Pp3c3_32060V3.1"/>
    <property type="gene ID" value="Pp3c3_32060"/>
</dbReference>
<keyword evidence="7" id="KW-0479">Metal-binding</keyword>
<evidence type="ECO:0000256" key="7">
    <source>
        <dbReference type="RuleBase" id="RU361279"/>
    </source>
</evidence>
<dbReference type="InterPro" id="IPR002698">
    <property type="entry name" value="FTHF_cligase"/>
</dbReference>
<evidence type="ECO:0000256" key="2">
    <source>
        <dbReference type="ARBA" id="ARBA00022741"/>
    </source>
</evidence>
<dbReference type="EnsemblPlants" id="Pp3c3_32060V3.2">
    <property type="protein sequence ID" value="Pp3c3_32060V3.2"/>
    <property type="gene ID" value="Pp3c3_32060"/>
</dbReference>
<dbReference type="InterPro" id="IPR024185">
    <property type="entry name" value="FTHF_cligase-like_sf"/>
</dbReference>
<dbReference type="Pfam" id="PF01812">
    <property type="entry name" value="5-FTHF_cyc-lig"/>
    <property type="match status" value="1"/>
</dbReference>
<reference evidence="9" key="3">
    <citation type="submission" date="2020-12" db="UniProtKB">
        <authorList>
            <consortium name="EnsemblPlants"/>
        </authorList>
    </citation>
    <scope>IDENTIFICATION</scope>
</reference>
<evidence type="ECO:0000313" key="9">
    <source>
        <dbReference type="EnsemblPlants" id="Pp3c3_32060V3.1"/>
    </source>
</evidence>
<dbReference type="SUPFAM" id="SSF100950">
    <property type="entry name" value="NagB/RpiA/CoA transferase-like"/>
    <property type="match status" value="1"/>
</dbReference>
<dbReference type="InterPro" id="IPR037171">
    <property type="entry name" value="NagB/RpiA_transferase-like"/>
</dbReference>
<dbReference type="GO" id="GO:0005524">
    <property type="term" value="F:ATP binding"/>
    <property type="evidence" value="ECO:0007669"/>
    <property type="project" value="UniProtKB-KW"/>
</dbReference>
<dbReference type="GO" id="GO:0046872">
    <property type="term" value="F:metal ion binding"/>
    <property type="evidence" value="ECO:0007669"/>
    <property type="project" value="UniProtKB-KW"/>
</dbReference>
<dbReference type="Proteomes" id="UP000006727">
    <property type="component" value="Chromosome 3"/>
</dbReference>
<keyword evidence="10" id="KW-1185">Reference proteome</keyword>
<dbReference type="EMBL" id="ABEU02000003">
    <property type="protein sequence ID" value="PNR58255.1"/>
    <property type="molecule type" value="Genomic_DNA"/>
</dbReference>
<dbReference type="Gramene" id="Pp3c3_32060V3.2">
    <property type="protein sequence ID" value="Pp3c3_32060V3.2"/>
    <property type="gene ID" value="Pp3c3_32060"/>
</dbReference>
<feature type="binding site" evidence="6">
    <location>
        <begin position="32"/>
        <end position="36"/>
    </location>
    <ligand>
        <name>ATP</name>
        <dbReference type="ChEBI" id="CHEBI:30616"/>
    </ligand>
</feature>